<dbReference type="EMBL" id="JANSUY010000010">
    <property type="protein sequence ID" value="MCR9015877.1"/>
    <property type="molecule type" value="Genomic_DNA"/>
</dbReference>
<proteinExistence type="predicted"/>
<dbReference type="RefSeq" id="WP_258423740.1">
    <property type="nucleotide sequence ID" value="NZ_JANSUY010000010.1"/>
</dbReference>
<sequence length="226" mass="25999">MKKRFLTLILVIVSLSGSQHVRSQAIQSLNKQYQDYLGTFRVNPKSDGLKGTPFLFDTPPLGKIALDGGKDYSEIPFNILLEKNEVYIQTGGEDSEPLLLRNWKWIEIPGEEVRSFRIEYLQGKPQVVEILFEKEGEKYIASHKKTLIRPSGQRDGYSGPQYDEFRHNIKYFKIKGMQSAEIKTNSSGLKEWAGNKNDELKEFIKENKLDPNQPLDMKKIISFIVN</sequence>
<protein>
    <submittedName>
        <fullName evidence="1">Uncharacterized protein</fullName>
    </submittedName>
</protein>
<name>A0A9X2P5R6_9BACT</name>
<comment type="caution">
    <text evidence="1">The sequence shown here is derived from an EMBL/GenBank/DDBJ whole genome shotgun (WGS) entry which is preliminary data.</text>
</comment>
<dbReference type="AlphaFoldDB" id="A0A9X2P5R6"/>
<accession>A0A9X2P5R6</accession>
<keyword evidence="2" id="KW-1185">Reference proteome</keyword>
<evidence type="ECO:0000313" key="1">
    <source>
        <dbReference type="EMBL" id="MCR9015877.1"/>
    </source>
</evidence>
<dbReference type="Proteomes" id="UP001142175">
    <property type="component" value="Unassembled WGS sequence"/>
</dbReference>
<reference evidence="1" key="1">
    <citation type="submission" date="2022-08" db="EMBL/GenBank/DDBJ databases">
        <authorList>
            <person name="Zhang D."/>
        </authorList>
    </citation>
    <scope>NUCLEOTIDE SEQUENCE</scope>
    <source>
        <strain evidence="1">XJ19-11</strain>
    </source>
</reference>
<gene>
    <name evidence="1" type="ORF">NU887_12580</name>
</gene>
<evidence type="ECO:0000313" key="2">
    <source>
        <dbReference type="Proteomes" id="UP001142175"/>
    </source>
</evidence>
<organism evidence="1 2">
    <name type="scientific">Aquiflexum gelatinilyticum</name>
    <dbReference type="NCBI Taxonomy" id="2961943"/>
    <lineage>
        <taxon>Bacteria</taxon>
        <taxon>Pseudomonadati</taxon>
        <taxon>Bacteroidota</taxon>
        <taxon>Cytophagia</taxon>
        <taxon>Cytophagales</taxon>
        <taxon>Cyclobacteriaceae</taxon>
        <taxon>Aquiflexum</taxon>
    </lineage>
</organism>